<proteinExistence type="predicted"/>
<comment type="caution">
    <text evidence="1">The sequence shown here is derived from an EMBL/GenBank/DDBJ whole genome shotgun (WGS) entry which is preliminary data.</text>
</comment>
<dbReference type="EMBL" id="SNSA01000001">
    <property type="protein sequence ID" value="TEU29848.1"/>
    <property type="molecule type" value="Genomic_DNA"/>
</dbReference>
<accession>A0A5E9PKS8</accession>
<name>A0A5E9PKS8_9GAMM</name>
<organism evidence="1 2">
    <name type="scientific">Acinetobacter seifertii</name>
    <dbReference type="NCBI Taxonomy" id="1530123"/>
    <lineage>
        <taxon>Bacteria</taxon>
        <taxon>Pseudomonadati</taxon>
        <taxon>Pseudomonadota</taxon>
        <taxon>Gammaproteobacteria</taxon>
        <taxon>Moraxellales</taxon>
        <taxon>Moraxellaceae</taxon>
        <taxon>Acinetobacter</taxon>
        <taxon>Acinetobacter calcoaceticus/baumannii complex</taxon>
    </lineage>
</organism>
<reference evidence="1 2" key="1">
    <citation type="submission" date="2019-03" db="EMBL/GenBank/DDBJ databases">
        <title>Draft genome sequence of an environmental Acinetobacter seifertii from Brazil.</title>
        <authorList>
            <person name="Furlan J.P.R."/>
            <person name="Stehling E.G."/>
        </authorList>
    </citation>
    <scope>NUCLEOTIDE SEQUENCE [LARGE SCALE GENOMIC DNA]</scope>
    <source>
        <strain evidence="1 2">SAb133</strain>
    </source>
</reference>
<gene>
    <name evidence="1" type="ORF">E2R16_02195</name>
</gene>
<sequence>MKDVSLNFMELQGICHKMHAGLKDASVTDQQTTKANVEYKFVLDRSEIDLPFNLGQELEIEWTGNIYCTSCGTKTPKSYSQGHCFKCFKTKAECDLCIMKPETCHYHLGTCREDDFAHNVCFQPHIVYLANSSALKVGITRVSHMPGRWLDQGATQALPIMKVGSRRLSGQLETMFGSLIADKTDWRKLLKGEAEPLKLTEQRDQLIEEFAPKIQTIREEFSQNLEFNETVELLEEELPREFVYPVEQYPEKIKSLNLDKTPKIRGVLQGIKGQYLIFDIGVINIRKYTGYELIIRA</sequence>
<evidence type="ECO:0000313" key="1">
    <source>
        <dbReference type="EMBL" id="TEU29848.1"/>
    </source>
</evidence>
<dbReference type="Proteomes" id="UP000297445">
    <property type="component" value="Unassembled WGS sequence"/>
</dbReference>
<dbReference type="AlphaFoldDB" id="A0A5E9PKS8"/>
<protein>
    <submittedName>
        <fullName evidence="1">DUF2797 domain-containing protein</fullName>
    </submittedName>
</protein>
<dbReference type="InterPro" id="IPR021246">
    <property type="entry name" value="DUF2797"/>
</dbReference>
<evidence type="ECO:0000313" key="2">
    <source>
        <dbReference type="Proteomes" id="UP000297445"/>
    </source>
</evidence>
<dbReference type="Pfam" id="PF10977">
    <property type="entry name" value="DUF2797"/>
    <property type="match status" value="1"/>
</dbReference>